<gene>
    <name evidence="1" type="ORF">QO001_004222</name>
</gene>
<dbReference type="AlphaFoldDB" id="A0AAJ1WW49"/>
<dbReference type="RefSeq" id="WP_230367069.1">
    <property type="nucleotide sequence ID" value="NZ_JAJALK010000009.1"/>
</dbReference>
<organism evidence="1 2">
    <name type="scientific">Methylobacterium brachiatum</name>
    <dbReference type="NCBI Taxonomy" id="269660"/>
    <lineage>
        <taxon>Bacteria</taxon>
        <taxon>Pseudomonadati</taxon>
        <taxon>Pseudomonadota</taxon>
        <taxon>Alphaproteobacteria</taxon>
        <taxon>Hyphomicrobiales</taxon>
        <taxon>Methylobacteriaceae</taxon>
        <taxon>Methylobacterium</taxon>
    </lineage>
</organism>
<accession>A0AAJ1WW49</accession>
<dbReference type="Proteomes" id="UP001223420">
    <property type="component" value="Unassembled WGS sequence"/>
</dbReference>
<name>A0AAJ1WW49_9HYPH</name>
<reference evidence="1" key="1">
    <citation type="submission" date="2023-07" db="EMBL/GenBank/DDBJ databases">
        <title>Genomic Encyclopedia of Type Strains, Phase IV (KMG-IV): sequencing the most valuable type-strain genomes for metagenomic binning, comparative biology and taxonomic classification.</title>
        <authorList>
            <person name="Goeker M."/>
        </authorList>
    </citation>
    <scope>NUCLEOTIDE SEQUENCE</scope>
    <source>
        <strain evidence="1">DSM 19569</strain>
    </source>
</reference>
<sequence length="89" mass="9922">MDAPEIRAEWKLDLIAFLLPQLRGSDAERTSTINTVIVALDTAHSEGLRQAASFCREIGRGSRRDEEIARVLAVGIERMAQQNDTASRR</sequence>
<evidence type="ECO:0000313" key="1">
    <source>
        <dbReference type="EMBL" id="MDQ0545279.1"/>
    </source>
</evidence>
<proteinExistence type="predicted"/>
<dbReference type="EMBL" id="JAUSWL010000008">
    <property type="protein sequence ID" value="MDQ0545279.1"/>
    <property type="molecule type" value="Genomic_DNA"/>
</dbReference>
<protein>
    <submittedName>
        <fullName evidence="1">Uncharacterized protein (DUF3084 family)</fullName>
    </submittedName>
</protein>
<evidence type="ECO:0000313" key="2">
    <source>
        <dbReference type="Proteomes" id="UP001223420"/>
    </source>
</evidence>
<comment type="caution">
    <text evidence="1">The sequence shown here is derived from an EMBL/GenBank/DDBJ whole genome shotgun (WGS) entry which is preliminary data.</text>
</comment>